<protein>
    <recommendedName>
        <fullName evidence="6">DM domain-containing protein</fullName>
    </recommendedName>
</protein>
<sequence length="174" mass="20229">MIHSNTSRPEHLERIGVRRPKCARCRNHGLVAWVKGHKKFCAFRNCTCEQCILIVERQRVMAAQVALKRRQAVEDLLVQEWKKSQGALANHSHEEELEDSIRTERSDSWMEVHLASIPDSCMYPKNFPSRWCPKKHDQAHKWRNADDVFNVTHLVFEDASPAFAQPYSHCKKVG</sequence>
<dbReference type="InterPro" id="IPR001275">
    <property type="entry name" value="DM_DNA-bd"/>
</dbReference>
<evidence type="ECO:0000313" key="8">
    <source>
        <dbReference type="Proteomes" id="UP000054324"/>
    </source>
</evidence>
<feature type="non-terminal residue" evidence="7">
    <location>
        <position position="174"/>
    </location>
</feature>
<reference evidence="7 8" key="1">
    <citation type="submission" date="2013-11" db="EMBL/GenBank/DDBJ databases">
        <title>Opisthorchis viverrini - life in the bile duct.</title>
        <authorList>
            <person name="Young N.D."/>
            <person name="Nagarajan N."/>
            <person name="Lin S.J."/>
            <person name="Korhonen P.K."/>
            <person name="Jex A.R."/>
            <person name="Hall R.S."/>
            <person name="Safavi-Hemami H."/>
            <person name="Kaewkong W."/>
            <person name="Bertrand D."/>
            <person name="Gao S."/>
            <person name="Seet Q."/>
            <person name="Wongkham S."/>
            <person name="Teh B.T."/>
            <person name="Wongkham C."/>
            <person name="Intapan P.M."/>
            <person name="Maleewong W."/>
            <person name="Yang X."/>
            <person name="Hu M."/>
            <person name="Wang Z."/>
            <person name="Hofmann A."/>
            <person name="Sternberg P.W."/>
            <person name="Tan P."/>
            <person name="Wang J."/>
            <person name="Gasser R.B."/>
        </authorList>
    </citation>
    <scope>NUCLEOTIDE SEQUENCE [LARGE SCALE GENOMIC DNA]</scope>
</reference>
<dbReference type="CTD" id="20327668"/>
<keyword evidence="2 5" id="KW-0862">Zinc</keyword>
<evidence type="ECO:0000256" key="3">
    <source>
        <dbReference type="ARBA" id="ARBA00023125"/>
    </source>
</evidence>
<feature type="DNA-binding region" description="DM" evidence="5">
    <location>
        <begin position="22"/>
        <end position="69"/>
    </location>
</feature>
<keyword evidence="1 5" id="KW-0479">Metal-binding</keyword>
<keyword evidence="4 5" id="KW-0539">Nucleus</keyword>
<dbReference type="GeneID" id="20327668"/>
<dbReference type="PANTHER" id="PTHR12322">
    <property type="entry name" value="DOUBLESEX AND MAB-3 RELATED TRANSCRIPTION FACTOR DMRT"/>
    <property type="match status" value="1"/>
</dbReference>
<dbReference type="PROSITE" id="PS50809">
    <property type="entry name" value="DM_2"/>
    <property type="match status" value="1"/>
</dbReference>
<accession>A0A075A026</accession>
<name>A0A075A026_OPIVI</name>
<dbReference type="SUPFAM" id="SSF82927">
    <property type="entry name" value="Cysteine-rich DNA binding domain, (DM domain)"/>
    <property type="match status" value="1"/>
</dbReference>
<dbReference type="PROSITE" id="PS40000">
    <property type="entry name" value="DM_1"/>
    <property type="match status" value="1"/>
</dbReference>
<dbReference type="STRING" id="6198.A0A075A026"/>
<proteinExistence type="predicted"/>
<dbReference type="GO" id="GO:0007548">
    <property type="term" value="P:sex differentiation"/>
    <property type="evidence" value="ECO:0007669"/>
    <property type="project" value="TreeGrafter"/>
</dbReference>
<evidence type="ECO:0000256" key="1">
    <source>
        <dbReference type="ARBA" id="ARBA00022723"/>
    </source>
</evidence>
<dbReference type="GO" id="GO:0005634">
    <property type="term" value="C:nucleus"/>
    <property type="evidence" value="ECO:0007669"/>
    <property type="project" value="UniProtKB-SubCell"/>
</dbReference>
<organism evidence="7 8">
    <name type="scientific">Opisthorchis viverrini</name>
    <name type="common">Southeast Asian liver fluke</name>
    <dbReference type="NCBI Taxonomy" id="6198"/>
    <lineage>
        <taxon>Eukaryota</taxon>
        <taxon>Metazoa</taxon>
        <taxon>Spiralia</taxon>
        <taxon>Lophotrochozoa</taxon>
        <taxon>Platyhelminthes</taxon>
        <taxon>Trematoda</taxon>
        <taxon>Digenea</taxon>
        <taxon>Opisthorchiida</taxon>
        <taxon>Opisthorchiata</taxon>
        <taxon>Opisthorchiidae</taxon>
        <taxon>Opisthorchis</taxon>
    </lineage>
</organism>
<dbReference type="GO" id="GO:0000978">
    <property type="term" value="F:RNA polymerase II cis-regulatory region sequence-specific DNA binding"/>
    <property type="evidence" value="ECO:0007669"/>
    <property type="project" value="TreeGrafter"/>
</dbReference>
<dbReference type="InterPro" id="IPR026607">
    <property type="entry name" value="DMRT"/>
</dbReference>
<dbReference type="KEGG" id="ovi:T265_13501"/>
<dbReference type="PANTHER" id="PTHR12322:SF53">
    <property type="entry name" value="DOUBLESEX-MAB RELATED 11E"/>
    <property type="match status" value="1"/>
</dbReference>
<evidence type="ECO:0000256" key="4">
    <source>
        <dbReference type="ARBA" id="ARBA00023242"/>
    </source>
</evidence>
<dbReference type="Pfam" id="PF00751">
    <property type="entry name" value="DM"/>
    <property type="match status" value="1"/>
</dbReference>
<dbReference type="SMART" id="SM00301">
    <property type="entry name" value="DM"/>
    <property type="match status" value="1"/>
</dbReference>
<dbReference type="FunFam" id="4.10.1040.10:FF:000001">
    <property type="entry name" value="doublesex- and mab-3-related transcription factor 1"/>
    <property type="match status" value="1"/>
</dbReference>
<evidence type="ECO:0000256" key="2">
    <source>
        <dbReference type="ARBA" id="ARBA00022833"/>
    </source>
</evidence>
<keyword evidence="8" id="KW-1185">Reference proteome</keyword>
<evidence type="ECO:0000259" key="6">
    <source>
        <dbReference type="PROSITE" id="PS50809"/>
    </source>
</evidence>
<evidence type="ECO:0000256" key="5">
    <source>
        <dbReference type="PROSITE-ProRule" id="PRU00070"/>
    </source>
</evidence>
<dbReference type="AlphaFoldDB" id="A0A075A026"/>
<dbReference type="InterPro" id="IPR036407">
    <property type="entry name" value="DM_DNA-bd_sf"/>
</dbReference>
<dbReference type="GO" id="GO:0046872">
    <property type="term" value="F:metal ion binding"/>
    <property type="evidence" value="ECO:0007669"/>
    <property type="project" value="UniProtKB-KW"/>
</dbReference>
<gene>
    <name evidence="7" type="ORF">T265_13501</name>
</gene>
<feature type="domain" description="DM" evidence="6">
    <location>
        <begin position="22"/>
        <end position="69"/>
    </location>
</feature>
<comment type="subcellular location">
    <subcellularLocation>
        <location evidence="5">Nucleus</location>
    </subcellularLocation>
</comment>
<evidence type="ECO:0000313" key="7">
    <source>
        <dbReference type="EMBL" id="KER28920.1"/>
    </source>
</evidence>
<dbReference type="EMBL" id="KL596689">
    <property type="protein sequence ID" value="KER28920.1"/>
    <property type="molecule type" value="Genomic_DNA"/>
</dbReference>
<dbReference type="OrthoDB" id="6162476at2759"/>
<dbReference type="RefSeq" id="XP_009167380.1">
    <property type="nucleotide sequence ID" value="XM_009169116.1"/>
</dbReference>
<dbReference type="GO" id="GO:0000981">
    <property type="term" value="F:DNA-binding transcription factor activity, RNA polymerase II-specific"/>
    <property type="evidence" value="ECO:0007669"/>
    <property type="project" value="TreeGrafter"/>
</dbReference>
<keyword evidence="3 5" id="KW-0238">DNA-binding</keyword>
<dbReference type="Gene3D" id="4.10.1040.10">
    <property type="entry name" value="DM DNA-binding domain"/>
    <property type="match status" value="1"/>
</dbReference>
<dbReference type="Proteomes" id="UP000054324">
    <property type="component" value="Unassembled WGS sequence"/>
</dbReference>